<dbReference type="Gene3D" id="1.20.5.1930">
    <property type="match status" value="1"/>
</dbReference>
<keyword evidence="4" id="KW-0808">Transferase</keyword>
<keyword evidence="10" id="KW-0812">Transmembrane</keyword>
<keyword evidence="9" id="KW-0175">Coiled coil</keyword>
<dbReference type="RefSeq" id="WP_249590871.1">
    <property type="nucleotide sequence ID" value="NZ_BAAAQL010000054.1"/>
</dbReference>
<dbReference type="InterPro" id="IPR003594">
    <property type="entry name" value="HATPase_dom"/>
</dbReference>
<keyword evidence="6 12" id="KW-0418">Kinase</keyword>
<evidence type="ECO:0000256" key="6">
    <source>
        <dbReference type="ARBA" id="ARBA00022777"/>
    </source>
</evidence>
<dbReference type="PANTHER" id="PTHR24421">
    <property type="entry name" value="NITRATE/NITRITE SENSOR PROTEIN NARX-RELATED"/>
    <property type="match status" value="1"/>
</dbReference>
<keyword evidence="3" id="KW-0597">Phosphoprotein</keyword>
<dbReference type="Pfam" id="PF02518">
    <property type="entry name" value="HATPase_c"/>
    <property type="match status" value="1"/>
</dbReference>
<evidence type="ECO:0000256" key="5">
    <source>
        <dbReference type="ARBA" id="ARBA00022741"/>
    </source>
</evidence>
<keyword evidence="7" id="KW-0067">ATP-binding</keyword>
<feature type="coiled-coil region" evidence="9">
    <location>
        <begin position="152"/>
        <end position="179"/>
    </location>
</feature>
<feature type="domain" description="Histidine kinase" evidence="11">
    <location>
        <begin position="288"/>
        <end position="373"/>
    </location>
</feature>
<comment type="catalytic activity">
    <reaction evidence="1">
        <text>ATP + protein L-histidine = ADP + protein N-phospho-L-histidine.</text>
        <dbReference type="EC" id="2.7.13.3"/>
    </reaction>
</comment>
<evidence type="ECO:0000256" key="9">
    <source>
        <dbReference type="SAM" id="Coils"/>
    </source>
</evidence>
<organism evidence="12 13">
    <name type="scientific">Streptomyces durmitorensis</name>
    <dbReference type="NCBI Taxonomy" id="319947"/>
    <lineage>
        <taxon>Bacteria</taxon>
        <taxon>Bacillati</taxon>
        <taxon>Actinomycetota</taxon>
        <taxon>Actinomycetes</taxon>
        <taxon>Kitasatosporales</taxon>
        <taxon>Streptomycetaceae</taxon>
        <taxon>Streptomyces</taxon>
    </lineage>
</organism>
<evidence type="ECO:0000256" key="3">
    <source>
        <dbReference type="ARBA" id="ARBA00022553"/>
    </source>
</evidence>
<dbReference type="InterPro" id="IPR011712">
    <property type="entry name" value="Sig_transdc_His_kin_sub3_dim/P"/>
</dbReference>
<accession>A0ABY4Q0C4</accession>
<keyword evidence="10" id="KW-0472">Membrane</keyword>
<feature type="transmembrane region" description="Helical" evidence="10">
    <location>
        <begin position="41"/>
        <end position="57"/>
    </location>
</feature>
<feature type="transmembrane region" description="Helical" evidence="10">
    <location>
        <begin position="104"/>
        <end position="121"/>
    </location>
</feature>
<evidence type="ECO:0000256" key="4">
    <source>
        <dbReference type="ARBA" id="ARBA00022679"/>
    </source>
</evidence>
<evidence type="ECO:0000256" key="10">
    <source>
        <dbReference type="SAM" id="Phobius"/>
    </source>
</evidence>
<evidence type="ECO:0000259" key="11">
    <source>
        <dbReference type="PROSITE" id="PS50109"/>
    </source>
</evidence>
<evidence type="ECO:0000256" key="1">
    <source>
        <dbReference type="ARBA" id="ARBA00000085"/>
    </source>
</evidence>
<dbReference type="GO" id="GO:0016301">
    <property type="term" value="F:kinase activity"/>
    <property type="evidence" value="ECO:0007669"/>
    <property type="project" value="UniProtKB-KW"/>
</dbReference>
<dbReference type="InterPro" id="IPR036890">
    <property type="entry name" value="HATPase_C_sf"/>
</dbReference>
<keyword evidence="5" id="KW-0547">Nucleotide-binding</keyword>
<gene>
    <name evidence="12" type="ORF">M4V62_33145</name>
</gene>
<dbReference type="EMBL" id="CP097289">
    <property type="protein sequence ID" value="UQT59521.1"/>
    <property type="molecule type" value="Genomic_DNA"/>
</dbReference>
<evidence type="ECO:0000256" key="2">
    <source>
        <dbReference type="ARBA" id="ARBA00012438"/>
    </source>
</evidence>
<proteinExistence type="predicted"/>
<keyword evidence="10" id="KW-1133">Transmembrane helix</keyword>
<feature type="transmembrane region" description="Helical" evidence="10">
    <location>
        <begin position="69"/>
        <end position="92"/>
    </location>
</feature>
<evidence type="ECO:0000313" key="12">
    <source>
        <dbReference type="EMBL" id="UQT59521.1"/>
    </source>
</evidence>
<dbReference type="InterPro" id="IPR005467">
    <property type="entry name" value="His_kinase_dom"/>
</dbReference>
<dbReference type="CDD" id="cd16917">
    <property type="entry name" value="HATPase_UhpB-NarQ-NarX-like"/>
    <property type="match status" value="1"/>
</dbReference>
<evidence type="ECO:0000256" key="8">
    <source>
        <dbReference type="ARBA" id="ARBA00023012"/>
    </source>
</evidence>
<keyword evidence="13" id="KW-1185">Reference proteome</keyword>
<dbReference type="SMART" id="SM00387">
    <property type="entry name" value="HATPase_c"/>
    <property type="match status" value="1"/>
</dbReference>
<sequence>MDRGRFHVPAGVRDWAVALGVTALLLATGLSGERPGTDAELLGSALLAVGGLALAARRRAPLTVLTGTALSAVGYAAAGFDVLAVPYLVAVYGAVRAGHRSRTVAASVTLLAVLHITALIFHEGPTGEALAQARHVLEIAWLIAAFAAGEALHQAERRADEAERTREEAARRRADEERLHIARELHDSLTHQISIIKVQSEVAVHVTRKRGEPVPHTLLAIQEAGREATRELRATLEALRDDDTAPPRGLDHIAELVERTGRAGLEVTLTMEGPRPDVPAAVGRTAYRIVQEALTNVVRHAAAATASVRIDCRPDSLAVQVDDDGSATPDTVPMPGLGLLGMRERVTALGGRLSAEPRGEHGFTVRAELPVERAS</sequence>
<dbReference type="Gene3D" id="3.30.565.10">
    <property type="entry name" value="Histidine kinase-like ATPase, C-terminal domain"/>
    <property type="match status" value="1"/>
</dbReference>
<dbReference type="Pfam" id="PF07730">
    <property type="entry name" value="HisKA_3"/>
    <property type="match status" value="1"/>
</dbReference>
<reference evidence="12 13" key="1">
    <citation type="submission" date="2022-05" db="EMBL/GenBank/DDBJ databases">
        <authorList>
            <person name="Zhou X."/>
            <person name="Li K."/>
            <person name="Man Y."/>
        </authorList>
    </citation>
    <scope>NUCLEOTIDE SEQUENCE [LARGE SCALE GENOMIC DNA]</scope>
    <source>
        <strain evidence="12 13">MS405</strain>
    </source>
</reference>
<protein>
    <recommendedName>
        <fullName evidence="2">histidine kinase</fullName>
        <ecNumber evidence="2">2.7.13.3</ecNumber>
    </recommendedName>
</protein>
<evidence type="ECO:0000313" key="13">
    <source>
        <dbReference type="Proteomes" id="UP000829992"/>
    </source>
</evidence>
<dbReference type="InterPro" id="IPR050482">
    <property type="entry name" value="Sensor_HK_TwoCompSys"/>
</dbReference>
<dbReference type="SUPFAM" id="SSF55874">
    <property type="entry name" value="ATPase domain of HSP90 chaperone/DNA topoisomerase II/histidine kinase"/>
    <property type="match status" value="1"/>
</dbReference>
<dbReference type="PROSITE" id="PS50109">
    <property type="entry name" value="HIS_KIN"/>
    <property type="match status" value="1"/>
</dbReference>
<evidence type="ECO:0000256" key="7">
    <source>
        <dbReference type="ARBA" id="ARBA00022840"/>
    </source>
</evidence>
<dbReference type="EC" id="2.7.13.3" evidence="2"/>
<dbReference type="PANTHER" id="PTHR24421:SF10">
    <property type="entry name" value="NITRATE_NITRITE SENSOR PROTEIN NARQ"/>
    <property type="match status" value="1"/>
</dbReference>
<dbReference type="Proteomes" id="UP000829992">
    <property type="component" value="Chromosome"/>
</dbReference>
<keyword evidence="8" id="KW-0902">Two-component regulatory system</keyword>
<name>A0ABY4Q0C4_9ACTN</name>